<feature type="region of interest" description="Disordered" evidence="1">
    <location>
        <begin position="187"/>
        <end position="209"/>
    </location>
</feature>
<dbReference type="PANTHER" id="PTHR14102">
    <property type="entry name" value="PAR-6-RELATED"/>
    <property type="match status" value="1"/>
</dbReference>
<feature type="compositionally biased region" description="Polar residues" evidence="1">
    <location>
        <begin position="156"/>
        <end position="165"/>
    </location>
</feature>
<feature type="compositionally biased region" description="Polar residues" evidence="1">
    <location>
        <begin position="511"/>
        <end position="531"/>
    </location>
</feature>
<sequence length="1031" mass="113118">METAAQGLSGTHSLTSGAEKDEPSTVLLKTSSCPGSSPAICGSAVSALQSKVREVSQRKLRGKERDDLCTEQSVKDKQDNERWTPQTEMSSTGDDEVLEPKFQVHTALPNCVRQGPRESCTKSGSQGVAAISRGLCEGSSLDNTAVGGVSELQGDTPPTNSTMSSPRHWAPPKGFWKVARPETLQINSESSVTKDVPPKNEEDSKQKPKLRTVDAVVHKELQRSDSLESAFHRYLQKETVRGTTDPVGGMWKADSLDTVCSRGGALSLADNVEMNKRYLNQYQMKAIEITTSMRPEGQYKPPMESNQDLSSYKVEDLYSAVITKEPVFNYKPLIASTDVILSPRHEQAKRLLERARLKARSQIPKSENSTCTAQKESLKLLPITVSPTVHSAVIVTAQEQVASYPHERGVRMRQCGQSPTRVRFEDESEKEAKRRYLDRVRQRGPVVVEKSQSTHQHKPEPEESRGSAINWVNVGIPVAILTNEGECLAAMVPKEEILRTCEVCGSILRPAQTNDFSSKPTHGGTDSQGKTSPRWATPDQTSHETISPTFMEGISLTRGQSLDESVGKQGVGNAGESVSGFGKLRRRSRKGESRSGSMGWRRNSKTRSSLEDQTTRSKVLKTPTQSETSTDSPQLPIKSALKSGSKSKQTGPRVVKLMPSVHYHLIHLDHKLDGGSHQENVQADEHLSVTLNASPQVLPVTSGLTSCIRPSSLRYTSAMLTTDLQALTIWDTAGDTVTGHLASDGVYRDPRSVSTTPVPSECRPTLRATSKSDLRAELLRSEHRKFEMLCDDSLTGCRRAGVRETRPKLSLRRFFSAMGLNSVGKLVNGRRYNSMEHLCFPTGRYSSSASPSPTHRGLIPLQRTPSLQSLHVQSPLTQLRKVSSVQSLQSPKRKFESSTILGELPLPLSLASRELEKDEALEDSRETGPLGRLVQAFPDGTLLIELIRPANAPFGFVISRGKGRPDSGIYVERVGDSPTENIYTGLLGVGDEILEVNGKIIAGLTLDQVTCLMTRESKAKIRICPNSWIKH</sequence>
<dbReference type="GO" id="GO:0005634">
    <property type="term" value="C:nucleus"/>
    <property type="evidence" value="ECO:0007669"/>
    <property type="project" value="TreeGrafter"/>
</dbReference>
<dbReference type="PANTHER" id="PTHR14102:SF15">
    <property type="entry name" value="KIAA1614 ORTHOLOG"/>
    <property type="match status" value="1"/>
</dbReference>
<dbReference type="SUPFAM" id="SSF50156">
    <property type="entry name" value="PDZ domain-like"/>
    <property type="match status" value="1"/>
</dbReference>
<evidence type="ECO:0000256" key="1">
    <source>
        <dbReference type="SAM" id="MobiDB-lite"/>
    </source>
</evidence>
<feature type="compositionally biased region" description="Polar residues" evidence="1">
    <location>
        <begin position="538"/>
        <end position="547"/>
    </location>
</feature>
<feature type="region of interest" description="Disordered" evidence="1">
    <location>
        <begin position="55"/>
        <end position="95"/>
    </location>
</feature>
<dbReference type="InterPro" id="IPR032756">
    <property type="entry name" value="DUF4685"/>
</dbReference>
<dbReference type="GO" id="GO:0005938">
    <property type="term" value="C:cell cortex"/>
    <property type="evidence" value="ECO:0007669"/>
    <property type="project" value="TreeGrafter"/>
</dbReference>
<dbReference type="GO" id="GO:0060341">
    <property type="term" value="P:regulation of cellular localization"/>
    <property type="evidence" value="ECO:0007669"/>
    <property type="project" value="TreeGrafter"/>
</dbReference>
<feature type="region of interest" description="Disordered" evidence="1">
    <location>
        <begin position="443"/>
        <end position="466"/>
    </location>
</feature>
<feature type="region of interest" description="Disordered" evidence="1">
    <location>
        <begin position="511"/>
        <end position="547"/>
    </location>
</feature>
<dbReference type="Pfam" id="PF15737">
    <property type="entry name" value="DUF4685"/>
    <property type="match status" value="1"/>
</dbReference>
<organism evidence="3 4">
    <name type="scientific">Triplophysa rosa</name>
    <name type="common">Cave loach</name>
    <dbReference type="NCBI Taxonomy" id="992332"/>
    <lineage>
        <taxon>Eukaryota</taxon>
        <taxon>Metazoa</taxon>
        <taxon>Chordata</taxon>
        <taxon>Craniata</taxon>
        <taxon>Vertebrata</taxon>
        <taxon>Euteleostomi</taxon>
        <taxon>Actinopterygii</taxon>
        <taxon>Neopterygii</taxon>
        <taxon>Teleostei</taxon>
        <taxon>Ostariophysi</taxon>
        <taxon>Cypriniformes</taxon>
        <taxon>Nemacheilidae</taxon>
        <taxon>Triplophysa</taxon>
    </lineage>
</organism>
<dbReference type="SMART" id="SM00228">
    <property type="entry name" value="PDZ"/>
    <property type="match status" value="1"/>
</dbReference>
<dbReference type="Pfam" id="PF00595">
    <property type="entry name" value="PDZ"/>
    <property type="match status" value="1"/>
</dbReference>
<feature type="domain" description="PDZ" evidence="2">
    <location>
        <begin position="943"/>
        <end position="1013"/>
    </location>
</feature>
<reference evidence="3" key="1">
    <citation type="submission" date="2021-02" db="EMBL/GenBank/DDBJ databases">
        <title>Comparative genomics reveals that relaxation of natural selection precedes convergent phenotypic evolution of cavefish.</title>
        <authorList>
            <person name="Peng Z."/>
        </authorList>
    </citation>
    <scope>NUCLEOTIDE SEQUENCE</scope>
    <source>
        <tissue evidence="3">Muscle</tissue>
    </source>
</reference>
<evidence type="ECO:0000259" key="2">
    <source>
        <dbReference type="PROSITE" id="PS50106"/>
    </source>
</evidence>
<evidence type="ECO:0000313" key="4">
    <source>
        <dbReference type="Proteomes" id="UP001059041"/>
    </source>
</evidence>
<dbReference type="GO" id="GO:0007098">
    <property type="term" value="P:centrosome cycle"/>
    <property type="evidence" value="ECO:0007669"/>
    <property type="project" value="TreeGrafter"/>
</dbReference>
<feature type="compositionally biased region" description="Polar residues" evidence="1">
    <location>
        <begin position="622"/>
        <end position="633"/>
    </location>
</feature>
<evidence type="ECO:0000313" key="3">
    <source>
        <dbReference type="EMBL" id="KAI7809454.1"/>
    </source>
</evidence>
<dbReference type="PROSITE" id="PS50106">
    <property type="entry name" value="PDZ"/>
    <property type="match status" value="1"/>
</dbReference>
<dbReference type="GO" id="GO:0007163">
    <property type="term" value="P:establishment or maintenance of cell polarity"/>
    <property type="evidence" value="ECO:0007669"/>
    <property type="project" value="TreeGrafter"/>
</dbReference>
<dbReference type="InterPro" id="IPR001478">
    <property type="entry name" value="PDZ"/>
</dbReference>
<feature type="compositionally biased region" description="Polar residues" evidence="1">
    <location>
        <begin position="83"/>
        <end position="92"/>
    </location>
</feature>
<dbReference type="InterPro" id="IPR036034">
    <property type="entry name" value="PDZ_sf"/>
</dbReference>
<proteinExistence type="predicted"/>
<accession>A0A9W7WWD3</accession>
<dbReference type="AlphaFoldDB" id="A0A9W7WWD3"/>
<keyword evidence="4" id="KW-1185">Reference proteome</keyword>
<feature type="compositionally biased region" description="Basic and acidic residues" evidence="1">
    <location>
        <begin position="196"/>
        <end position="206"/>
    </location>
</feature>
<dbReference type="InterPro" id="IPR051741">
    <property type="entry name" value="PAR6_homolog"/>
</dbReference>
<feature type="region of interest" description="Disordered" evidence="1">
    <location>
        <begin position="1"/>
        <end position="39"/>
    </location>
</feature>
<dbReference type="Gene3D" id="2.30.42.10">
    <property type="match status" value="1"/>
</dbReference>
<gene>
    <name evidence="3" type="ORF">IRJ41_008573</name>
</gene>
<name>A0A9W7WWD3_TRIRA</name>
<feature type="compositionally biased region" description="Basic and acidic residues" evidence="1">
    <location>
        <begin position="55"/>
        <end position="82"/>
    </location>
</feature>
<feature type="region of interest" description="Disordered" evidence="1">
    <location>
        <begin position="561"/>
        <end position="652"/>
    </location>
</feature>
<dbReference type="Proteomes" id="UP001059041">
    <property type="component" value="Linkage Group LG5"/>
</dbReference>
<dbReference type="GO" id="GO:0016324">
    <property type="term" value="C:apical plasma membrane"/>
    <property type="evidence" value="ECO:0007669"/>
    <property type="project" value="TreeGrafter"/>
</dbReference>
<comment type="caution">
    <text evidence="3">The sequence shown here is derived from an EMBL/GenBank/DDBJ whole genome shotgun (WGS) entry which is preliminary data.</text>
</comment>
<protein>
    <recommendedName>
        <fullName evidence="2">PDZ domain-containing protein</fullName>
    </recommendedName>
</protein>
<feature type="region of interest" description="Disordered" evidence="1">
    <location>
        <begin position="146"/>
        <end position="173"/>
    </location>
</feature>
<feature type="compositionally biased region" description="Polar residues" evidence="1">
    <location>
        <begin position="1"/>
        <end position="16"/>
    </location>
</feature>
<dbReference type="EMBL" id="JAFHDT010000005">
    <property type="protein sequence ID" value="KAI7809454.1"/>
    <property type="molecule type" value="Genomic_DNA"/>
</dbReference>